<evidence type="ECO:0000313" key="3">
    <source>
        <dbReference type="Proteomes" id="UP000481033"/>
    </source>
</evidence>
<gene>
    <name evidence="2" type="ORF">DXZ20_08330</name>
</gene>
<dbReference type="Proteomes" id="UP000481033">
    <property type="component" value="Unassembled WGS sequence"/>
</dbReference>
<accession>A0A6M0RHD6</accession>
<dbReference type="PANTHER" id="PTHR36729">
    <property type="entry name" value="EXPRESSED PROTEIN"/>
    <property type="match status" value="1"/>
</dbReference>
<name>A0A6M0RHD6_9CYAN</name>
<dbReference type="InterPro" id="IPR056636">
    <property type="entry name" value="DUF7734"/>
</dbReference>
<sequence>MAISIEKQLEQYTLQNLQEVLLVTVEIDGEIDEILVFRGFSSSLMRPTAADPDVPVLPDDAVITTIDRLASPYQPDCPNYLERQISWADFSQRLNS</sequence>
<dbReference type="AlphaFoldDB" id="A0A6M0RHD6"/>
<comment type="caution">
    <text evidence="2">The sequence shown here is derived from an EMBL/GenBank/DDBJ whole genome shotgun (WGS) entry which is preliminary data.</text>
</comment>
<proteinExistence type="predicted"/>
<dbReference type="Pfam" id="PF24869">
    <property type="entry name" value="DUF7734"/>
    <property type="match status" value="1"/>
</dbReference>
<reference evidence="2 3" key="1">
    <citation type="journal article" date="2020" name="Microb. Ecol.">
        <title>Ecogenomics of the Marine Benthic Filamentous Cyanobacterium Adonisia.</title>
        <authorList>
            <person name="Walter J.M."/>
            <person name="Coutinho F.H."/>
            <person name="Leomil L."/>
            <person name="Hargreaves P.I."/>
            <person name="Campeao M.E."/>
            <person name="Vieira V.V."/>
            <person name="Silva B.S."/>
            <person name="Fistarol G.O."/>
            <person name="Salomon P.S."/>
            <person name="Sawabe T."/>
            <person name="Mino S."/>
            <person name="Hosokawa M."/>
            <person name="Miyashita H."/>
            <person name="Maruyama F."/>
            <person name="van Verk M.C."/>
            <person name="Dutilh B.E."/>
            <person name="Thompson C.C."/>
            <person name="Thompson F.L."/>
        </authorList>
    </citation>
    <scope>NUCLEOTIDE SEQUENCE [LARGE SCALE GENOMIC DNA]</scope>
    <source>
        <strain evidence="2 3">CCMR0081</strain>
    </source>
</reference>
<dbReference type="RefSeq" id="WP_006516334.1">
    <property type="nucleotide sequence ID" value="NZ_QXHD01000004.1"/>
</dbReference>
<organism evidence="2 3">
    <name type="scientific">Adonisia turfae CCMR0081</name>
    <dbReference type="NCBI Taxonomy" id="2292702"/>
    <lineage>
        <taxon>Bacteria</taxon>
        <taxon>Bacillati</taxon>
        <taxon>Cyanobacteriota</taxon>
        <taxon>Adonisia</taxon>
        <taxon>Adonisia turfae</taxon>
    </lineage>
</organism>
<feature type="domain" description="DUF7734" evidence="1">
    <location>
        <begin position="7"/>
        <end position="94"/>
    </location>
</feature>
<dbReference type="PANTHER" id="PTHR36729:SF2">
    <property type="entry name" value="EXPRESSED PROTEIN"/>
    <property type="match status" value="1"/>
</dbReference>
<protein>
    <recommendedName>
        <fullName evidence="1">DUF7734 domain-containing protein</fullName>
    </recommendedName>
</protein>
<evidence type="ECO:0000313" key="2">
    <source>
        <dbReference type="EMBL" id="NEZ55677.1"/>
    </source>
</evidence>
<keyword evidence="3" id="KW-1185">Reference proteome</keyword>
<evidence type="ECO:0000259" key="1">
    <source>
        <dbReference type="Pfam" id="PF24869"/>
    </source>
</evidence>
<dbReference type="EMBL" id="QXHD01000004">
    <property type="protein sequence ID" value="NEZ55677.1"/>
    <property type="molecule type" value="Genomic_DNA"/>
</dbReference>